<dbReference type="PANTHER" id="PTHR37984:SF5">
    <property type="entry name" value="PROTEIN NYNRIN-LIKE"/>
    <property type="match status" value="1"/>
</dbReference>
<feature type="domain" description="Reverse transcriptase/retrotransposon-derived protein RNase H-like" evidence="2">
    <location>
        <begin position="275"/>
        <end position="350"/>
    </location>
</feature>
<sequence length="391" mass="45825">MRVQDDKVPFIVFKAMRCYDVGEECSSMDDTESSFPTDDPLEQLLAVEMLSDDEKDENHTKLEVELKGITLEPHFESLELEFHEYKQLKAFQLKNCLIELTENQEEKLINFLKKFTKVSPIQCVLRNGNITVVKNENNELIPTKTVTSWRICIDYLKWNNVTQKDNFLLSFLDQRLDRLAGHDYYCFLDEYSRYNQILEKCHFMVRESIILGHRITRKGIEVDKEKIDVIKKLPPLVSIKGIRSFLGHRRFIKDFSKIAKPLCKLLEKASVFNFDRDCLTAFEELKKRLVSAPIIITPDWSSQFELMPNTSNYAVGVVLGQRRNKIFHSIHYASQTLTRAQLNYTVTKKKKSYLLFLLLTNFVHIFTKVTVYIDHTAIKNLMLKRCKTMIN</sequence>
<protein>
    <submittedName>
        <fullName evidence="3">Retrovirus-related Pol polyprotein from transposon 17.6</fullName>
    </submittedName>
</protein>
<dbReference type="GO" id="GO:0003824">
    <property type="term" value="F:catalytic activity"/>
    <property type="evidence" value="ECO:0007669"/>
    <property type="project" value="UniProtKB-KW"/>
</dbReference>
<organism evidence="3 4">
    <name type="scientific">Gossypium australe</name>
    <dbReference type="NCBI Taxonomy" id="47621"/>
    <lineage>
        <taxon>Eukaryota</taxon>
        <taxon>Viridiplantae</taxon>
        <taxon>Streptophyta</taxon>
        <taxon>Embryophyta</taxon>
        <taxon>Tracheophyta</taxon>
        <taxon>Spermatophyta</taxon>
        <taxon>Magnoliopsida</taxon>
        <taxon>eudicotyledons</taxon>
        <taxon>Gunneridae</taxon>
        <taxon>Pentapetalae</taxon>
        <taxon>rosids</taxon>
        <taxon>malvids</taxon>
        <taxon>Malvales</taxon>
        <taxon>Malvaceae</taxon>
        <taxon>Malvoideae</taxon>
        <taxon>Gossypium</taxon>
    </lineage>
</organism>
<keyword evidence="1" id="KW-0511">Multifunctional enzyme</keyword>
<dbReference type="InterPro" id="IPR050951">
    <property type="entry name" value="Retrovirus_Pol_polyprotein"/>
</dbReference>
<dbReference type="PANTHER" id="PTHR37984">
    <property type="entry name" value="PROTEIN CBG26694"/>
    <property type="match status" value="1"/>
</dbReference>
<dbReference type="InterPro" id="IPR043502">
    <property type="entry name" value="DNA/RNA_pol_sf"/>
</dbReference>
<dbReference type="InterPro" id="IPR043128">
    <property type="entry name" value="Rev_trsase/Diguanyl_cyclase"/>
</dbReference>
<dbReference type="Proteomes" id="UP000325315">
    <property type="component" value="Unassembled WGS sequence"/>
</dbReference>
<keyword evidence="4" id="KW-1185">Reference proteome</keyword>
<dbReference type="Pfam" id="PF17919">
    <property type="entry name" value="RT_RNaseH_2"/>
    <property type="match status" value="1"/>
</dbReference>
<accession>A0A5B6W6E1</accession>
<dbReference type="InterPro" id="IPR041577">
    <property type="entry name" value="RT_RNaseH_2"/>
</dbReference>
<evidence type="ECO:0000313" key="4">
    <source>
        <dbReference type="Proteomes" id="UP000325315"/>
    </source>
</evidence>
<dbReference type="OrthoDB" id="1001379at2759"/>
<name>A0A5B6W6E1_9ROSI</name>
<evidence type="ECO:0000259" key="2">
    <source>
        <dbReference type="Pfam" id="PF17919"/>
    </source>
</evidence>
<proteinExistence type="predicted"/>
<gene>
    <name evidence="3" type="ORF">EPI10_010918</name>
</gene>
<dbReference type="SUPFAM" id="SSF56672">
    <property type="entry name" value="DNA/RNA polymerases"/>
    <property type="match status" value="1"/>
</dbReference>
<dbReference type="Gene3D" id="3.30.70.270">
    <property type="match status" value="2"/>
</dbReference>
<reference evidence="4" key="1">
    <citation type="journal article" date="2019" name="Plant Biotechnol. J.">
        <title>Genome sequencing of the Australian wild diploid species Gossypium australe highlights disease resistance and delayed gland morphogenesis.</title>
        <authorList>
            <person name="Cai Y."/>
            <person name="Cai X."/>
            <person name="Wang Q."/>
            <person name="Wang P."/>
            <person name="Zhang Y."/>
            <person name="Cai C."/>
            <person name="Xu Y."/>
            <person name="Wang K."/>
            <person name="Zhou Z."/>
            <person name="Wang C."/>
            <person name="Geng S."/>
            <person name="Li B."/>
            <person name="Dong Q."/>
            <person name="Hou Y."/>
            <person name="Wang H."/>
            <person name="Ai P."/>
            <person name="Liu Z."/>
            <person name="Yi F."/>
            <person name="Sun M."/>
            <person name="An G."/>
            <person name="Cheng J."/>
            <person name="Zhang Y."/>
            <person name="Shi Q."/>
            <person name="Xie Y."/>
            <person name="Shi X."/>
            <person name="Chang Y."/>
            <person name="Huang F."/>
            <person name="Chen Y."/>
            <person name="Hong S."/>
            <person name="Mi L."/>
            <person name="Sun Q."/>
            <person name="Zhang L."/>
            <person name="Zhou B."/>
            <person name="Peng R."/>
            <person name="Zhang X."/>
            <person name="Liu F."/>
        </authorList>
    </citation>
    <scope>NUCLEOTIDE SEQUENCE [LARGE SCALE GENOMIC DNA]</scope>
    <source>
        <strain evidence="4">cv. PA1801</strain>
    </source>
</reference>
<evidence type="ECO:0000256" key="1">
    <source>
        <dbReference type="ARBA" id="ARBA00023268"/>
    </source>
</evidence>
<evidence type="ECO:0000313" key="3">
    <source>
        <dbReference type="EMBL" id="KAA3476996.1"/>
    </source>
</evidence>
<dbReference type="AlphaFoldDB" id="A0A5B6W6E1"/>
<comment type="caution">
    <text evidence="3">The sequence shown here is derived from an EMBL/GenBank/DDBJ whole genome shotgun (WGS) entry which is preliminary data.</text>
</comment>
<dbReference type="EMBL" id="SMMG02000004">
    <property type="protein sequence ID" value="KAA3476996.1"/>
    <property type="molecule type" value="Genomic_DNA"/>
</dbReference>